<proteinExistence type="predicted"/>
<feature type="compositionally biased region" description="Basic and acidic residues" evidence="1">
    <location>
        <begin position="1"/>
        <end position="19"/>
    </location>
</feature>
<evidence type="ECO:0000313" key="2">
    <source>
        <dbReference type="EMBL" id="KYO38983.1"/>
    </source>
</evidence>
<evidence type="ECO:0000256" key="1">
    <source>
        <dbReference type="SAM" id="MobiDB-lite"/>
    </source>
</evidence>
<comment type="caution">
    <text evidence="2">The sequence shown here is derived from an EMBL/GenBank/DDBJ whole genome shotgun (WGS) entry which is preliminary data.</text>
</comment>
<sequence>MQRHQEKDRRGKERTGRNRERQRHTERKLSEMSDATQNVPLARSSQGLSKAISHSRLSRDSWEVAVHIFFRQERMIDIWNVHLPRLLS</sequence>
<gene>
    <name evidence="2" type="ORF">Y1Q_0022579</name>
</gene>
<dbReference type="EMBL" id="AKHW03002395">
    <property type="protein sequence ID" value="KYO38983.1"/>
    <property type="molecule type" value="Genomic_DNA"/>
</dbReference>
<accession>A0A151NQD1</accession>
<name>A0A151NQD1_ALLMI</name>
<protein>
    <submittedName>
        <fullName evidence="2">Uncharacterized protein</fullName>
    </submittedName>
</protein>
<dbReference type="Proteomes" id="UP000050525">
    <property type="component" value="Unassembled WGS sequence"/>
</dbReference>
<reference evidence="2 3" key="1">
    <citation type="journal article" date="2012" name="Genome Biol.">
        <title>Sequencing three crocodilian genomes to illuminate the evolution of archosaurs and amniotes.</title>
        <authorList>
            <person name="St John J.A."/>
            <person name="Braun E.L."/>
            <person name="Isberg S.R."/>
            <person name="Miles L.G."/>
            <person name="Chong A.Y."/>
            <person name="Gongora J."/>
            <person name="Dalzell P."/>
            <person name="Moran C."/>
            <person name="Bed'hom B."/>
            <person name="Abzhanov A."/>
            <person name="Burgess S.C."/>
            <person name="Cooksey A.M."/>
            <person name="Castoe T.A."/>
            <person name="Crawford N.G."/>
            <person name="Densmore L.D."/>
            <person name="Drew J.C."/>
            <person name="Edwards S.V."/>
            <person name="Faircloth B.C."/>
            <person name="Fujita M.K."/>
            <person name="Greenwold M.J."/>
            <person name="Hoffmann F.G."/>
            <person name="Howard J.M."/>
            <person name="Iguchi T."/>
            <person name="Janes D.E."/>
            <person name="Khan S.Y."/>
            <person name="Kohno S."/>
            <person name="de Koning A.J."/>
            <person name="Lance S.L."/>
            <person name="McCarthy F.M."/>
            <person name="McCormack J.E."/>
            <person name="Merchant M.E."/>
            <person name="Peterson D.G."/>
            <person name="Pollock D.D."/>
            <person name="Pourmand N."/>
            <person name="Raney B.J."/>
            <person name="Roessler K.A."/>
            <person name="Sanford J.R."/>
            <person name="Sawyer R.H."/>
            <person name="Schmidt C.J."/>
            <person name="Triplett E.W."/>
            <person name="Tuberville T.D."/>
            <person name="Venegas-Anaya M."/>
            <person name="Howard J.T."/>
            <person name="Jarvis E.D."/>
            <person name="Guillette L.J.Jr."/>
            <person name="Glenn T.C."/>
            <person name="Green R.E."/>
            <person name="Ray D.A."/>
        </authorList>
    </citation>
    <scope>NUCLEOTIDE SEQUENCE [LARGE SCALE GENOMIC DNA]</scope>
    <source>
        <strain evidence="2">KSC_2009_1</strain>
    </source>
</reference>
<organism evidence="2 3">
    <name type="scientific">Alligator mississippiensis</name>
    <name type="common">American alligator</name>
    <dbReference type="NCBI Taxonomy" id="8496"/>
    <lineage>
        <taxon>Eukaryota</taxon>
        <taxon>Metazoa</taxon>
        <taxon>Chordata</taxon>
        <taxon>Craniata</taxon>
        <taxon>Vertebrata</taxon>
        <taxon>Euteleostomi</taxon>
        <taxon>Archelosauria</taxon>
        <taxon>Archosauria</taxon>
        <taxon>Crocodylia</taxon>
        <taxon>Alligatoridae</taxon>
        <taxon>Alligatorinae</taxon>
        <taxon>Alligator</taxon>
    </lineage>
</organism>
<feature type="region of interest" description="Disordered" evidence="1">
    <location>
        <begin position="1"/>
        <end position="52"/>
    </location>
</feature>
<feature type="compositionally biased region" description="Polar residues" evidence="1">
    <location>
        <begin position="33"/>
        <end position="48"/>
    </location>
</feature>
<evidence type="ECO:0000313" key="3">
    <source>
        <dbReference type="Proteomes" id="UP000050525"/>
    </source>
</evidence>
<dbReference type="AlphaFoldDB" id="A0A151NQD1"/>
<keyword evidence="3" id="KW-1185">Reference proteome</keyword>